<dbReference type="PANTHER" id="PTHR48044:SF22">
    <property type="entry name" value="GLYCOSYLTRANSFERASE"/>
    <property type="match status" value="1"/>
</dbReference>
<dbReference type="SUPFAM" id="SSF53756">
    <property type="entry name" value="UDP-Glycosyltransferase/glycogen phosphorylase"/>
    <property type="match status" value="1"/>
</dbReference>
<comment type="similarity">
    <text evidence="1 3">Belongs to the UDP-glycosyltransferase family.</text>
</comment>
<dbReference type="EMBL" id="JAIVGD010000013">
    <property type="protein sequence ID" value="KAH0761541.1"/>
    <property type="molecule type" value="Genomic_DNA"/>
</dbReference>
<organism evidence="4 5">
    <name type="scientific">Solanum tuberosum</name>
    <name type="common">Potato</name>
    <dbReference type="NCBI Taxonomy" id="4113"/>
    <lineage>
        <taxon>Eukaryota</taxon>
        <taxon>Viridiplantae</taxon>
        <taxon>Streptophyta</taxon>
        <taxon>Embryophyta</taxon>
        <taxon>Tracheophyta</taxon>
        <taxon>Spermatophyta</taxon>
        <taxon>Magnoliopsida</taxon>
        <taxon>eudicotyledons</taxon>
        <taxon>Gunneridae</taxon>
        <taxon>Pentapetalae</taxon>
        <taxon>asterids</taxon>
        <taxon>lamiids</taxon>
        <taxon>Solanales</taxon>
        <taxon>Solanaceae</taxon>
        <taxon>Solanoideae</taxon>
        <taxon>Solaneae</taxon>
        <taxon>Solanum</taxon>
    </lineage>
</organism>
<evidence type="ECO:0000256" key="1">
    <source>
        <dbReference type="ARBA" id="ARBA00009995"/>
    </source>
</evidence>
<dbReference type="CDD" id="cd03784">
    <property type="entry name" value="GT1_Gtf-like"/>
    <property type="match status" value="1"/>
</dbReference>
<name>A0ABQ7VDN4_SOLTU</name>
<evidence type="ECO:0000313" key="4">
    <source>
        <dbReference type="EMBL" id="KAH0761541.1"/>
    </source>
</evidence>
<dbReference type="PROSITE" id="PS00375">
    <property type="entry name" value="UDPGT"/>
    <property type="match status" value="1"/>
</dbReference>
<gene>
    <name evidence="4" type="ORF">KY290_017614</name>
</gene>
<dbReference type="Proteomes" id="UP000826656">
    <property type="component" value="Unassembled WGS sequence"/>
</dbReference>
<sequence length="230" mass="26109">MGSVVQDYRDIPNAEAYTFHSVSAFTIFLYVRESMGRSSSINVDMIKDLPSNDGLEQSQQNFIWVLRDADKENVFLDDFTKKIELPKGFEERVKERGIVVRDWAPQLEILAHNSTGGFLSHCGWNSCMESISMGVPLAAWPMHSDQPRNTVLITKILEVGLVAKDWTQRDELVTFDRIEKAVRILMASKEGEEMRKRAKELSLGVKNAVEENGVTKNEFDAFIAHITRAI</sequence>
<dbReference type="InterPro" id="IPR002213">
    <property type="entry name" value="UDP_glucos_trans"/>
</dbReference>
<dbReference type="PANTHER" id="PTHR48044">
    <property type="entry name" value="GLYCOSYLTRANSFERASE"/>
    <property type="match status" value="1"/>
</dbReference>
<protein>
    <submittedName>
        <fullName evidence="4">Uncharacterized protein</fullName>
    </submittedName>
</protein>
<reference evidence="4 5" key="1">
    <citation type="journal article" date="2021" name="bioRxiv">
        <title>Chromosome-scale and haplotype-resolved genome assembly of a tetraploid potato cultivar.</title>
        <authorList>
            <person name="Sun H."/>
            <person name="Jiao W.-B."/>
            <person name="Krause K."/>
            <person name="Campoy J.A."/>
            <person name="Goel M."/>
            <person name="Folz-Donahue K."/>
            <person name="Kukat C."/>
            <person name="Huettel B."/>
            <person name="Schneeberger K."/>
        </authorList>
    </citation>
    <scope>NUCLEOTIDE SEQUENCE [LARGE SCALE GENOMIC DNA]</scope>
    <source>
        <strain evidence="4">SolTubOtavaFocal</strain>
        <tissue evidence="4">Leaves</tissue>
    </source>
</reference>
<dbReference type="Gene3D" id="3.40.50.2000">
    <property type="entry name" value="Glycogen Phosphorylase B"/>
    <property type="match status" value="1"/>
</dbReference>
<keyword evidence="2 3" id="KW-0808">Transferase</keyword>
<proteinExistence type="inferred from homology"/>
<dbReference type="Pfam" id="PF00201">
    <property type="entry name" value="UDPGT"/>
    <property type="match status" value="1"/>
</dbReference>
<accession>A0ABQ7VDN4</accession>
<evidence type="ECO:0000256" key="3">
    <source>
        <dbReference type="RuleBase" id="RU003718"/>
    </source>
</evidence>
<evidence type="ECO:0000256" key="2">
    <source>
        <dbReference type="ARBA" id="ARBA00022679"/>
    </source>
</evidence>
<evidence type="ECO:0000313" key="5">
    <source>
        <dbReference type="Proteomes" id="UP000826656"/>
    </source>
</evidence>
<dbReference type="InterPro" id="IPR035595">
    <property type="entry name" value="UDP_glycos_trans_CS"/>
</dbReference>
<keyword evidence="5" id="KW-1185">Reference proteome</keyword>
<comment type="caution">
    <text evidence="4">The sequence shown here is derived from an EMBL/GenBank/DDBJ whole genome shotgun (WGS) entry which is preliminary data.</text>
</comment>
<keyword evidence="3" id="KW-0328">Glycosyltransferase</keyword>